<dbReference type="Pfam" id="PF05163">
    <property type="entry name" value="DinB"/>
    <property type="match status" value="1"/>
</dbReference>
<sequence length="174" mass="20859">MGGRVPLEELQLIREWYNYNFGVRRKYWETLCTLPDAELSKDRGASFPTLLDIYTHVLDAYRWWFVYVYNDKLADYHPLSGENLSLKQIQDEEESVNNTVMNVLGSLNPQRLGLEIVYSNPWVKREERIRLRHMLWHMVEEELQHRGELNALLWQINVDPPIIGWDDWMSQHQD</sequence>
<evidence type="ECO:0000256" key="1">
    <source>
        <dbReference type="ARBA" id="ARBA00022723"/>
    </source>
</evidence>
<protein>
    <recommendedName>
        <fullName evidence="4">Damage-inducible protein DinB</fullName>
    </recommendedName>
</protein>
<organism evidence="2 3">
    <name type="scientific">Candidatus Marsarchaeota G2 archaeon ECH_B_SAG-M15</name>
    <dbReference type="NCBI Taxonomy" id="1978162"/>
    <lineage>
        <taxon>Archaea</taxon>
        <taxon>Candidatus Marsarchaeota</taxon>
        <taxon>Candidatus Marsarchaeota group 2</taxon>
    </lineage>
</organism>
<dbReference type="Gene3D" id="1.20.120.450">
    <property type="entry name" value="dinb family like domain"/>
    <property type="match status" value="1"/>
</dbReference>
<reference evidence="2 3" key="1">
    <citation type="submission" date="2017-04" db="EMBL/GenBank/DDBJ databases">
        <title>Novel microbial lineages endemic to geothermal iron-oxide mats fill important gaps in the evolutionary history of Archaea.</title>
        <authorList>
            <person name="Jay Z.J."/>
            <person name="Beam J.P."/>
            <person name="Dlakic M."/>
            <person name="Rusch D.B."/>
            <person name="Kozubal M.A."/>
            <person name="Inskeep W.P."/>
        </authorList>
    </citation>
    <scope>NUCLEOTIDE SEQUENCE [LARGE SCALE GENOMIC DNA]</scope>
    <source>
        <strain evidence="2">ECH_B_SAG-M15</strain>
    </source>
</reference>
<dbReference type="EMBL" id="NEXJ01000075">
    <property type="protein sequence ID" value="PSN90640.1"/>
    <property type="molecule type" value="Genomic_DNA"/>
</dbReference>
<evidence type="ECO:0000313" key="2">
    <source>
        <dbReference type="EMBL" id="PSN90640.1"/>
    </source>
</evidence>
<gene>
    <name evidence="2" type="ORF">B9Q08_04320</name>
</gene>
<dbReference type="InterPro" id="IPR034660">
    <property type="entry name" value="DinB/YfiT-like"/>
</dbReference>
<dbReference type="GO" id="GO:0046872">
    <property type="term" value="F:metal ion binding"/>
    <property type="evidence" value="ECO:0007669"/>
    <property type="project" value="UniProtKB-KW"/>
</dbReference>
<name>A0A2R6AW84_9ARCH</name>
<dbReference type="PANTHER" id="PTHR37302">
    <property type="entry name" value="SLR1116 PROTEIN"/>
    <property type="match status" value="1"/>
</dbReference>
<accession>A0A2R6AW84</accession>
<comment type="caution">
    <text evidence="2">The sequence shown here is derived from an EMBL/GenBank/DDBJ whole genome shotgun (WGS) entry which is preliminary data.</text>
</comment>
<evidence type="ECO:0008006" key="4">
    <source>
        <dbReference type="Google" id="ProtNLM"/>
    </source>
</evidence>
<dbReference type="PANTHER" id="PTHR37302:SF3">
    <property type="entry name" value="DAMAGE-INDUCIBLE PROTEIN DINB"/>
    <property type="match status" value="1"/>
</dbReference>
<dbReference type="SUPFAM" id="SSF109854">
    <property type="entry name" value="DinB/YfiT-like putative metalloenzymes"/>
    <property type="match status" value="1"/>
</dbReference>
<keyword evidence="1" id="KW-0479">Metal-binding</keyword>
<dbReference type="InterPro" id="IPR007837">
    <property type="entry name" value="DinB"/>
</dbReference>
<dbReference type="AlphaFoldDB" id="A0A2R6AW84"/>
<dbReference type="Proteomes" id="UP000240490">
    <property type="component" value="Unassembled WGS sequence"/>
</dbReference>
<proteinExistence type="predicted"/>
<evidence type="ECO:0000313" key="3">
    <source>
        <dbReference type="Proteomes" id="UP000240490"/>
    </source>
</evidence>